<proteinExistence type="predicted"/>
<accession>A0ABS4XAY0</accession>
<protein>
    <submittedName>
        <fullName evidence="1">Uncharacterized protein</fullName>
    </submittedName>
</protein>
<name>A0ABS4XAY0_9MICC</name>
<keyword evidence="2" id="KW-1185">Reference proteome</keyword>
<comment type="caution">
    <text evidence="1">The sequence shown here is derived from an EMBL/GenBank/DDBJ whole genome shotgun (WGS) entry which is preliminary data.</text>
</comment>
<sequence length="58" mass="6434">MNARFNPGTVLPVPNAPETVQAVRVMKRSERSWIIVDPVTNVTATPNARNMVSIDDWA</sequence>
<gene>
    <name evidence="1" type="ORF">JOF47_001144</name>
</gene>
<reference evidence="1 2" key="1">
    <citation type="submission" date="2021-03" db="EMBL/GenBank/DDBJ databases">
        <title>Sequencing the genomes of 1000 actinobacteria strains.</title>
        <authorList>
            <person name="Klenk H.-P."/>
        </authorList>
    </citation>
    <scope>NUCLEOTIDE SEQUENCE [LARGE SCALE GENOMIC DNA]</scope>
    <source>
        <strain evidence="1 2">DSM 15797</strain>
    </source>
</reference>
<evidence type="ECO:0000313" key="2">
    <source>
        <dbReference type="Proteomes" id="UP001296993"/>
    </source>
</evidence>
<dbReference type="Proteomes" id="UP001296993">
    <property type="component" value="Unassembled WGS sequence"/>
</dbReference>
<evidence type="ECO:0000313" key="1">
    <source>
        <dbReference type="EMBL" id="MBP2385633.1"/>
    </source>
</evidence>
<dbReference type="EMBL" id="JAGIOF010000001">
    <property type="protein sequence ID" value="MBP2385633.1"/>
    <property type="molecule type" value="Genomic_DNA"/>
</dbReference>
<dbReference type="RefSeq" id="WP_209996508.1">
    <property type="nucleotide sequence ID" value="NZ_BAAAJY010000007.1"/>
</dbReference>
<organism evidence="1 2">
    <name type="scientific">Paeniglutamicibacter kerguelensis</name>
    <dbReference type="NCBI Taxonomy" id="254788"/>
    <lineage>
        <taxon>Bacteria</taxon>
        <taxon>Bacillati</taxon>
        <taxon>Actinomycetota</taxon>
        <taxon>Actinomycetes</taxon>
        <taxon>Micrococcales</taxon>
        <taxon>Micrococcaceae</taxon>
        <taxon>Paeniglutamicibacter</taxon>
    </lineage>
</organism>